<protein>
    <submittedName>
        <fullName evidence="1">Uncharacterized protein</fullName>
    </submittedName>
</protein>
<evidence type="ECO:0000313" key="1">
    <source>
        <dbReference type="EMBL" id="KAG8444947.1"/>
    </source>
</evidence>
<keyword evidence="2" id="KW-1185">Reference proteome</keyword>
<dbReference type="EMBL" id="JAACNH010000004">
    <property type="protein sequence ID" value="KAG8444947.1"/>
    <property type="molecule type" value="Genomic_DNA"/>
</dbReference>
<dbReference type="AlphaFoldDB" id="A0A8T2JNF3"/>
<comment type="caution">
    <text evidence="1">The sequence shown here is derived from an EMBL/GenBank/DDBJ whole genome shotgun (WGS) entry which is preliminary data.</text>
</comment>
<evidence type="ECO:0000313" key="2">
    <source>
        <dbReference type="Proteomes" id="UP000812440"/>
    </source>
</evidence>
<dbReference type="Proteomes" id="UP000812440">
    <property type="component" value="Chromosome 5"/>
</dbReference>
<reference evidence="1" key="1">
    <citation type="thesis" date="2020" institute="ProQuest LLC" country="789 East Eisenhower Parkway, Ann Arbor, MI, USA">
        <title>Comparative Genomics and Chromosome Evolution.</title>
        <authorList>
            <person name="Mudd A.B."/>
        </authorList>
    </citation>
    <scope>NUCLEOTIDE SEQUENCE</scope>
    <source>
        <strain evidence="1">Female2</strain>
        <tissue evidence="1">Blood</tissue>
    </source>
</reference>
<dbReference type="EMBL" id="JAACNH010000004">
    <property type="protein sequence ID" value="KAG8444946.1"/>
    <property type="molecule type" value="Genomic_DNA"/>
</dbReference>
<gene>
    <name evidence="1" type="ORF">GDO86_009924</name>
</gene>
<proteinExistence type="predicted"/>
<accession>A0A8T2JNF3</accession>
<name>A0A8T2JNF3_9PIPI</name>
<organism evidence="1 2">
    <name type="scientific">Hymenochirus boettgeri</name>
    <name type="common">Congo dwarf clawed frog</name>
    <dbReference type="NCBI Taxonomy" id="247094"/>
    <lineage>
        <taxon>Eukaryota</taxon>
        <taxon>Metazoa</taxon>
        <taxon>Chordata</taxon>
        <taxon>Craniata</taxon>
        <taxon>Vertebrata</taxon>
        <taxon>Euteleostomi</taxon>
        <taxon>Amphibia</taxon>
        <taxon>Batrachia</taxon>
        <taxon>Anura</taxon>
        <taxon>Pipoidea</taxon>
        <taxon>Pipidae</taxon>
        <taxon>Pipinae</taxon>
        <taxon>Hymenochirus</taxon>
    </lineage>
</organism>
<sequence>MDFLDPVDIERLPPPPPEVYAEELKFHAAYDDEDDEEGEKFDFDSSDDIPEAERQLIETTGEVKLQEPPGK</sequence>